<dbReference type="Proteomes" id="UP000253941">
    <property type="component" value="Unassembled WGS sequence"/>
</dbReference>
<keyword evidence="2" id="KW-1185">Reference proteome</keyword>
<dbReference type="InterPro" id="IPR018666">
    <property type="entry name" value="DUF2125"/>
</dbReference>
<dbReference type="Pfam" id="PF09898">
    <property type="entry name" value="DUF2125"/>
    <property type="match status" value="1"/>
</dbReference>
<accession>A0A369TBL0</accession>
<evidence type="ECO:0000313" key="2">
    <source>
        <dbReference type="Proteomes" id="UP000253941"/>
    </source>
</evidence>
<reference evidence="1 2" key="1">
    <citation type="submission" date="2018-07" db="EMBL/GenBank/DDBJ databases">
        <title>Venubactetium sediminum gen. nov., sp. nov., isolated from a marine solar saltern.</title>
        <authorList>
            <person name="Wang S."/>
        </authorList>
    </citation>
    <scope>NUCLEOTIDE SEQUENCE [LARGE SCALE GENOMIC DNA]</scope>
    <source>
        <strain evidence="1 2">WD2A32</strain>
    </source>
</reference>
<dbReference type="EMBL" id="QPMH01000008">
    <property type="protein sequence ID" value="RDD61904.1"/>
    <property type="molecule type" value="Genomic_DNA"/>
</dbReference>
<dbReference type="RefSeq" id="WP_114582148.1">
    <property type="nucleotide sequence ID" value="NZ_QPMH01000008.1"/>
</dbReference>
<proteinExistence type="predicted"/>
<name>A0A369TBL0_9PROT</name>
<dbReference type="AlphaFoldDB" id="A0A369TBL0"/>
<protein>
    <submittedName>
        <fullName evidence="1">DUF2125 domain-containing protein</fullName>
    </submittedName>
</protein>
<sequence length="347" mass="37221">MRRKQLALFALALIAGTGIGVTATWFWAKETVHERYDGWLTERRAEGYRFTRAEPAFGGFPIRLTARLDTPAVAAPAGWRWQAPVLRGRADLIDPLAVNVNAPGSHILTLPSGRDLRLDAESVDGELRFVPQTGTQGGALSLRGARLTGLDAGTVAADAVDLSLQPLPAEGRETTDIGFDAAARQLLLPPRADTPFGRQIESLTLDGVARGPVPEKLDAQSLHAWRQAGGKVDVHRVDIIWPPLRMTGDGQLGLDGRLRPEGTLDVAVEGLGPALDRLEKTGVIEPKTAAYAKMAIAALTAQQSDAGEGKVKLPLSFREGQVFLGPVPLWKLSPVLADRTTRLGALR</sequence>
<comment type="caution">
    <text evidence="1">The sequence shown here is derived from an EMBL/GenBank/DDBJ whole genome shotgun (WGS) entry which is preliminary data.</text>
</comment>
<evidence type="ECO:0000313" key="1">
    <source>
        <dbReference type="EMBL" id="RDD61904.1"/>
    </source>
</evidence>
<organism evidence="1 2">
    <name type="scientific">Ferruginivarius sediminum</name>
    <dbReference type="NCBI Taxonomy" id="2661937"/>
    <lineage>
        <taxon>Bacteria</taxon>
        <taxon>Pseudomonadati</taxon>
        <taxon>Pseudomonadota</taxon>
        <taxon>Alphaproteobacteria</taxon>
        <taxon>Rhodospirillales</taxon>
        <taxon>Rhodospirillaceae</taxon>
        <taxon>Ferruginivarius</taxon>
    </lineage>
</organism>
<gene>
    <name evidence="1" type="ORF">DRB17_10465</name>
</gene>